<dbReference type="AlphaFoldDB" id="A0A154LAP2"/>
<dbReference type="PANTHER" id="PTHR45790:SF3">
    <property type="entry name" value="S-ADENOSYL-L-METHIONINE-DEPENDENT UROPORPHYRINOGEN III METHYLTRANSFERASE, CHLOROPLASTIC"/>
    <property type="match status" value="1"/>
</dbReference>
<keyword evidence="3" id="KW-0169">Cobalamin biosynthesis</keyword>
<evidence type="ECO:0000256" key="1">
    <source>
        <dbReference type="ARBA" id="ARBA00005879"/>
    </source>
</evidence>
<evidence type="ECO:0000256" key="5">
    <source>
        <dbReference type="ARBA" id="ARBA00022679"/>
    </source>
</evidence>
<dbReference type="GO" id="GO:0009236">
    <property type="term" value="P:cobalamin biosynthetic process"/>
    <property type="evidence" value="ECO:0007669"/>
    <property type="project" value="UniProtKB-KW"/>
</dbReference>
<dbReference type="PROSITE" id="PS00839">
    <property type="entry name" value="SUMT_1"/>
    <property type="match status" value="1"/>
</dbReference>
<keyword evidence="5 12" id="KW-0808">Transferase</keyword>
<gene>
    <name evidence="12" type="ORF">AUP42_08580</name>
</gene>
<feature type="domain" description="Tetrapyrrole methylase" evidence="11">
    <location>
        <begin position="6"/>
        <end position="217"/>
    </location>
</feature>
<protein>
    <recommendedName>
        <fullName evidence="2">uroporphyrinogen-III C-methyltransferase</fullName>
        <ecNumber evidence="2">2.1.1.107</ecNumber>
    </recommendedName>
</protein>
<dbReference type="EC" id="2.1.1.107" evidence="2"/>
<keyword evidence="6" id="KW-0949">S-adenosyl-L-methionine</keyword>
<keyword evidence="4 12" id="KW-0489">Methyltransferase</keyword>
<evidence type="ECO:0000256" key="7">
    <source>
        <dbReference type="ARBA" id="ARBA00023244"/>
    </source>
</evidence>
<accession>A0A154LAP2</accession>
<evidence type="ECO:0000256" key="9">
    <source>
        <dbReference type="ARBA" id="ARBA00060548"/>
    </source>
</evidence>
<dbReference type="Pfam" id="PF00590">
    <property type="entry name" value="TP_methylase"/>
    <property type="match status" value="1"/>
</dbReference>
<dbReference type="EMBL" id="LPVY01000002">
    <property type="protein sequence ID" value="KZB68957.1"/>
    <property type="molecule type" value="Genomic_DNA"/>
</dbReference>
<sequence>MQKSGRIYLVGAGPGDPELLTIKAARLLDRADAIIYDRLVSDEILELANPFAERVYVGKSTGSHSLKQSEINTLLVHMARKHCHIVRLKGGDPYIFGRGGEEAEWLSLHDVPFEVVPGITAAAGCMAQLNLPLTHRGLATSVRFVTGHMQADAEPHHDWRSLADPDTTLAIYMGVKTMPVIAGKLLEHGLPTDTPVMIIENGSTPDQRHFRSTLGNVCDDLNRLDFDPPCMIVIGRVISLADRLSLPEAELLSESRFDQNPAPDFPDGGLRYAHTA</sequence>
<dbReference type="GO" id="GO:0019354">
    <property type="term" value="P:siroheme biosynthetic process"/>
    <property type="evidence" value="ECO:0007669"/>
    <property type="project" value="UniProtKB-UniPathway"/>
</dbReference>
<dbReference type="Proteomes" id="UP000076335">
    <property type="component" value="Unassembled WGS sequence"/>
</dbReference>
<evidence type="ECO:0000256" key="6">
    <source>
        <dbReference type="ARBA" id="ARBA00022691"/>
    </source>
</evidence>
<evidence type="ECO:0000256" key="4">
    <source>
        <dbReference type="ARBA" id="ARBA00022603"/>
    </source>
</evidence>
<dbReference type="NCBIfam" id="TIGR01469">
    <property type="entry name" value="cobA_cysG_Cterm"/>
    <property type="match status" value="1"/>
</dbReference>
<dbReference type="PANTHER" id="PTHR45790">
    <property type="entry name" value="SIROHEME SYNTHASE-RELATED"/>
    <property type="match status" value="1"/>
</dbReference>
<reference evidence="12 13" key="1">
    <citation type="submission" date="2015-12" db="EMBL/GenBank/DDBJ databases">
        <title>Genome sequence of Thalassospira lucentensis MCCC 1A02072.</title>
        <authorList>
            <person name="Lu L."/>
            <person name="Lai Q."/>
            <person name="Shao Z."/>
            <person name="Qian P."/>
        </authorList>
    </citation>
    <scope>NUCLEOTIDE SEQUENCE [LARGE SCALE GENOMIC DNA]</scope>
    <source>
        <strain evidence="12 13">MCCC 1A02072</strain>
    </source>
</reference>
<dbReference type="InterPro" id="IPR035996">
    <property type="entry name" value="4pyrrol_Methylase_sf"/>
</dbReference>
<evidence type="ECO:0000256" key="2">
    <source>
        <dbReference type="ARBA" id="ARBA00012162"/>
    </source>
</evidence>
<comment type="pathway">
    <text evidence="8">Porphyrin-containing compound metabolism; siroheme biosynthesis; precorrin-2 from uroporphyrinogen III: step 1/1.</text>
</comment>
<dbReference type="Gene3D" id="3.40.1010.10">
    <property type="entry name" value="Cobalt-precorrin-4 Transmethylase, Domain 1"/>
    <property type="match status" value="1"/>
</dbReference>
<evidence type="ECO:0000256" key="8">
    <source>
        <dbReference type="ARBA" id="ARBA00025705"/>
    </source>
</evidence>
<dbReference type="FunFam" id="3.30.950.10:FF:000001">
    <property type="entry name" value="Siroheme synthase"/>
    <property type="match status" value="1"/>
</dbReference>
<dbReference type="SUPFAM" id="SSF53790">
    <property type="entry name" value="Tetrapyrrole methylase"/>
    <property type="match status" value="1"/>
</dbReference>
<keyword evidence="7" id="KW-0627">Porphyrin biosynthesis</keyword>
<comment type="pathway">
    <text evidence="9">Cofactor biosynthesis; adenosylcobalamin biosynthesis; precorrin-2 from uroporphyrinogen III: step 1/1.</text>
</comment>
<dbReference type="InterPro" id="IPR050161">
    <property type="entry name" value="Siro_Cobalamin_biosynth"/>
</dbReference>
<comment type="caution">
    <text evidence="12">The sequence shown here is derived from an EMBL/GenBank/DDBJ whole genome shotgun (WGS) entry which is preliminary data.</text>
</comment>
<feature type="region of interest" description="Disordered" evidence="10">
    <location>
        <begin position="255"/>
        <end position="276"/>
    </location>
</feature>
<dbReference type="InterPro" id="IPR003043">
    <property type="entry name" value="Uropor_MeTrfase_CS"/>
</dbReference>
<evidence type="ECO:0000256" key="10">
    <source>
        <dbReference type="SAM" id="MobiDB-lite"/>
    </source>
</evidence>
<dbReference type="UniPathway" id="UPA00262">
    <property type="reaction ID" value="UER00211"/>
</dbReference>
<dbReference type="InterPro" id="IPR006366">
    <property type="entry name" value="CobA/CysG_C"/>
</dbReference>
<dbReference type="InterPro" id="IPR014777">
    <property type="entry name" value="4pyrrole_Mease_sub1"/>
</dbReference>
<organism evidence="12 13">
    <name type="scientific">Thalassospira lucentensis</name>
    <dbReference type="NCBI Taxonomy" id="168935"/>
    <lineage>
        <taxon>Bacteria</taxon>
        <taxon>Pseudomonadati</taxon>
        <taxon>Pseudomonadota</taxon>
        <taxon>Alphaproteobacteria</taxon>
        <taxon>Rhodospirillales</taxon>
        <taxon>Thalassospiraceae</taxon>
        <taxon>Thalassospira</taxon>
    </lineage>
</organism>
<dbReference type="InterPro" id="IPR014776">
    <property type="entry name" value="4pyrrole_Mease_sub2"/>
</dbReference>
<dbReference type="GO" id="GO:0004851">
    <property type="term" value="F:uroporphyrin-III C-methyltransferase activity"/>
    <property type="evidence" value="ECO:0007669"/>
    <property type="project" value="UniProtKB-EC"/>
</dbReference>
<evidence type="ECO:0000313" key="12">
    <source>
        <dbReference type="EMBL" id="KZB68957.1"/>
    </source>
</evidence>
<dbReference type="NCBIfam" id="NF004790">
    <property type="entry name" value="PRK06136.1"/>
    <property type="match status" value="1"/>
</dbReference>
<comment type="similarity">
    <text evidence="1">Belongs to the precorrin methyltransferase family.</text>
</comment>
<evidence type="ECO:0000259" key="11">
    <source>
        <dbReference type="Pfam" id="PF00590"/>
    </source>
</evidence>
<dbReference type="Gene3D" id="3.30.950.10">
    <property type="entry name" value="Methyltransferase, Cobalt-precorrin-4 Transmethylase, Domain 2"/>
    <property type="match status" value="1"/>
</dbReference>
<dbReference type="RefSeq" id="WP_062947866.1">
    <property type="nucleotide sequence ID" value="NZ_LPVY01000002.1"/>
</dbReference>
<proteinExistence type="inferred from homology"/>
<dbReference type="OrthoDB" id="9815856at2"/>
<dbReference type="InterPro" id="IPR000878">
    <property type="entry name" value="4pyrrol_Mease"/>
</dbReference>
<dbReference type="CDD" id="cd11642">
    <property type="entry name" value="SUMT"/>
    <property type="match status" value="1"/>
</dbReference>
<evidence type="ECO:0000256" key="3">
    <source>
        <dbReference type="ARBA" id="ARBA00022573"/>
    </source>
</evidence>
<dbReference type="GO" id="GO:0032259">
    <property type="term" value="P:methylation"/>
    <property type="evidence" value="ECO:0007669"/>
    <property type="project" value="UniProtKB-KW"/>
</dbReference>
<evidence type="ECO:0000313" key="13">
    <source>
        <dbReference type="Proteomes" id="UP000076335"/>
    </source>
</evidence>
<name>A0A154LAP2_9PROT</name>
<dbReference type="FunFam" id="3.40.1010.10:FF:000001">
    <property type="entry name" value="Siroheme synthase"/>
    <property type="match status" value="1"/>
</dbReference>